<dbReference type="EMBL" id="JBHRTR010000031">
    <property type="protein sequence ID" value="MFC3229388.1"/>
    <property type="molecule type" value="Genomic_DNA"/>
</dbReference>
<accession>A0ABV7L443</accession>
<evidence type="ECO:0000313" key="2">
    <source>
        <dbReference type="Proteomes" id="UP001595528"/>
    </source>
</evidence>
<sequence>MTDIRLLRTGLRQALHRVSPGTGRVAEPRRRARHSLLAVVAMSLALVLGVASSGHAEDRHEEYYYPSPVTSETYVSRAQIMPEAERATRLGFVTGLTQQLLSRPYPPGYVIFAKGNEAEKMIIVAVGDNGFRTLYQARALLAELTAVARSTSLLQELAVEDIFTFFDLARLLGFEQITISNGVDFSHQIELD</sequence>
<evidence type="ECO:0000313" key="1">
    <source>
        <dbReference type="EMBL" id="MFC3229388.1"/>
    </source>
</evidence>
<proteinExistence type="predicted"/>
<organism evidence="1 2">
    <name type="scientific">Marinibaculum pumilum</name>
    <dbReference type="NCBI Taxonomy" id="1766165"/>
    <lineage>
        <taxon>Bacteria</taxon>
        <taxon>Pseudomonadati</taxon>
        <taxon>Pseudomonadota</taxon>
        <taxon>Alphaproteobacteria</taxon>
        <taxon>Rhodospirillales</taxon>
        <taxon>Rhodospirillaceae</taxon>
        <taxon>Marinibaculum</taxon>
    </lineage>
</organism>
<reference evidence="2" key="1">
    <citation type="journal article" date="2019" name="Int. J. Syst. Evol. Microbiol.">
        <title>The Global Catalogue of Microorganisms (GCM) 10K type strain sequencing project: providing services to taxonomists for standard genome sequencing and annotation.</title>
        <authorList>
            <consortium name="The Broad Institute Genomics Platform"/>
            <consortium name="The Broad Institute Genome Sequencing Center for Infectious Disease"/>
            <person name="Wu L."/>
            <person name="Ma J."/>
        </authorList>
    </citation>
    <scope>NUCLEOTIDE SEQUENCE [LARGE SCALE GENOMIC DNA]</scope>
    <source>
        <strain evidence="2">KCTC 42964</strain>
    </source>
</reference>
<protein>
    <submittedName>
        <fullName evidence="1">Molybdopterin-guanine dinucleotide biosynthesis protein A</fullName>
    </submittedName>
</protein>
<name>A0ABV7L443_9PROT</name>
<keyword evidence="2" id="KW-1185">Reference proteome</keyword>
<gene>
    <name evidence="1" type="ORF">ACFOGJ_19230</name>
</gene>
<comment type="caution">
    <text evidence="1">The sequence shown here is derived from an EMBL/GenBank/DDBJ whole genome shotgun (WGS) entry which is preliminary data.</text>
</comment>
<dbReference type="Proteomes" id="UP001595528">
    <property type="component" value="Unassembled WGS sequence"/>
</dbReference>
<dbReference type="RefSeq" id="WP_379903530.1">
    <property type="nucleotide sequence ID" value="NZ_JBHRTR010000031.1"/>
</dbReference>